<accession>A0A834RDE6</accession>
<keyword evidence="5" id="KW-1185">Reference proteome</keyword>
<sequence>MKLLWIFSILIATLIDTTTLAPISDGKPPEFKHKCLSGSILCLQKPQSFGDGIEPESDDQRESDPASLPPSSSPPPPPASQQLLSGAPIKRQCLSGTPTNNCINHVNNDENLLDDMIEFVRSLFESHYTIVSYDFVSEENR</sequence>
<organism evidence="3">
    <name type="scientific">Sarcoptes scabiei</name>
    <name type="common">Itch mite</name>
    <name type="synonym">Acarus scabiei</name>
    <dbReference type="NCBI Taxonomy" id="52283"/>
    <lineage>
        <taxon>Eukaryota</taxon>
        <taxon>Metazoa</taxon>
        <taxon>Ecdysozoa</taxon>
        <taxon>Arthropoda</taxon>
        <taxon>Chelicerata</taxon>
        <taxon>Arachnida</taxon>
        <taxon>Acari</taxon>
        <taxon>Acariformes</taxon>
        <taxon>Sarcoptiformes</taxon>
        <taxon>Astigmata</taxon>
        <taxon>Psoroptidia</taxon>
        <taxon>Sarcoptoidea</taxon>
        <taxon>Sarcoptidae</taxon>
        <taxon>Sarcoptinae</taxon>
        <taxon>Sarcoptes</taxon>
    </lineage>
</organism>
<feature type="region of interest" description="Disordered" evidence="1">
    <location>
        <begin position="46"/>
        <end position="83"/>
    </location>
</feature>
<feature type="compositionally biased region" description="Pro residues" evidence="1">
    <location>
        <begin position="67"/>
        <end position="79"/>
    </location>
</feature>
<protein>
    <submittedName>
        <fullName evidence="3 4">Uncharacterized protein</fullName>
    </submittedName>
</protein>
<evidence type="ECO:0000313" key="5">
    <source>
        <dbReference type="Proteomes" id="UP000070412"/>
    </source>
</evidence>
<dbReference type="EnsemblMetazoa" id="SSS_4842s_mrna">
    <property type="protein sequence ID" value="KAF7494195.1"/>
    <property type="gene ID" value="SSS_4842"/>
</dbReference>
<reference evidence="5" key="1">
    <citation type="journal article" date="2020" name="PLoS Negl. Trop. Dis.">
        <title>High-quality nuclear genome for Sarcoptes scabiei-A critical resource for a neglected parasite.</title>
        <authorList>
            <person name="Korhonen P.K."/>
            <person name="Gasser R.B."/>
            <person name="Ma G."/>
            <person name="Wang T."/>
            <person name="Stroehlein A.J."/>
            <person name="Young N.D."/>
            <person name="Ang C.S."/>
            <person name="Fernando D.D."/>
            <person name="Lu H.C."/>
            <person name="Taylor S."/>
            <person name="Reynolds S.L."/>
            <person name="Mofiz E."/>
            <person name="Najaraj S.H."/>
            <person name="Gowda H."/>
            <person name="Madugundu A."/>
            <person name="Renuse S."/>
            <person name="Holt D."/>
            <person name="Pandey A."/>
            <person name="Papenfuss A.T."/>
            <person name="Fischer K."/>
        </authorList>
    </citation>
    <scope>NUCLEOTIDE SEQUENCE [LARGE SCALE GENOMIC DNA]</scope>
</reference>
<evidence type="ECO:0000256" key="1">
    <source>
        <dbReference type="SAM" id="MobiDB-lite"/>
    </source>
</evidence>
<evidence type="ECO:0000256" key="2">
    <source>
        <dbReference type="SAM" id="SignalP"/>
    </source>
</evidence>
<keyword evidence="2" id="KW-0732">Signal</keyword>
<evidence type="ECO:0000313" key="3">
    <source>
        <dbReference type="EMBL" id="KAF7494195.1"/>
    </source>
</evidence>
<reference evidence="4" key="3">
    <citation type="submission" date="2022-06" db="UniProtKB">
        <authorList>
            <consortium name="EnsemblMetazoa"/>
        </authorList>
    </citation>
    <scope>IDENTIFICATION</scope>
</reference>
<dbReference type="AlphaFoldDB" id="A0A834RDE6"/>
<reference evidence="3" key="2">
    <citation type="submission" date="2020-01" db="EMBL/GenBank/DDBJ databases">
        <authorList>
            <person name="Korhonen P.K.K."/>
            <person name="Guangxu M.G."/>
            <person name="Wang T.W."/>
            <person name="Stroehlein A.J.S."/>
            <person name="Young N.D."/>
            <person name="Ang C.-S.A."/>
            <person name="Fernando D.W.F."/>
            <person name="Lu H.L."/>
            <person name="Taylor S.T."/>
            <person name="Ehtesham M.E.M."/>
            <person name="Najaraj S.H.N."/>
            <person name="Harsha G.H.G."/>
            <person name="Madugundu A.M."/>
            <person name="Renuse S.R."/>
            <person name="Holt D.H."/>
            <person name="Pandey A.P."/>
            <person name="Papenfuss A.P."/>
            <person name="Gasser R.B.G."/>
            <person name="Fischer K.F."/>
        </authorList>
    </citation>
    <scope>NUCLEOTIDE SEQUENCE</scope>
    <source>
        <strain evidence="3">SSS_KF_BRIS2020</strain>
    </source>
</reference>
<feature type="signal peptide" evidence="2">
    <location>
        <begin position="1"/>
        <end position="20"/>
    </location>
</feature>
<dbReference type="Proteomes" id="UP000070412">
    <property type="component" value="Unassembled WGS sequence"/>
</dbReference>
<evidence type="ECO:0000313" key="4">
    <source>
        <dbReference type="EnsemblMetazoa" id="KAF7494195.1"/>
    </source>
</evidence>
<proteinExistence type="predicted"/>
<feature type="chain" id="PRO_5038259336" evidence="2">
    <location>
        <begin position="21"/>
        <end position="141"/>
    </location>
</feature>
<name>A0A834RDE6_SARSC</name>
<gene>
    <name evidence="3" type="ORF">SSS_4842</name>
</gene>
<dbReference type="EMBL" id="WVUK01000054">
    <property type="protein sequence ID" value="KAF7494195.1"/>
    <property type="molecule type" value="Genomic_DNA"/>
</dbReference>